<dbReference type="Proteomes" id="UP001372526">
    <property type="component" value="Unassembled WGS sequence"/>
</dbReference>
<keyword evidence="2" id="KW-1185">Reference proteome</keyword>
<dbReference type="EMBL" id="JBAWSX010000001">
    <property type="protein sequence ID" value="MEI4799922.1"/>
    <property type="molecule type" value="Genomic_DNA"/>
</dbReference>
<evidence type="ECO:0000313" key="1">
    <source>
        <dbReference type="EMBL" id="MEI4799922.1"/>
    </source>
</evidence>
<dbReference type="RefSeq" id="WP_336470983.1">
    <property type="nucleotide sequence ID" value="NZ_JBAWSX010000001.1"/>
</dbReference>
<comment type="caution">
    <text evidence="1">The sequence shown here is derived from an EMBL/GenBank/DDBJ whole genome shotgun (WGS) entry which is preliminary data.</text>
</comment>
<accession>A0ABU8FB63</accession>
<protein>
    <submittedName>
        <fullName evidence="1">Uncharacterized protein</fullName>
    </submittedName>
</protein>
<reference evidence="1 2" key="1">
    <citation type="submission" date="2024-01" db="EMBL/GenBank/DDBJ databases">
        <title>Seven novel Bacillus-like species.</title>
        <authorList>
            <person name="Liu G."/>
        </authorList>
    </citation>
    <scope>NUCLEOTIDE SEQUENCE [LARGE SCALE GENOMIC DNA]</scope>
    <source>
        <strain evidence="1 2">FJAT-51639</strain>
    </source>
</reference>
<gene>
    <name evidence="1" type="ORF">WAZ07_01045</name>
</gene>
<organism evidence="1 2">
    <name type="scientific">Bacillus bruguierae</name>
    <dbReference type="NCBI Taxonomy" id="3127667"/>
    <lineage>
        <taxon>Bacteria</taxon>
        <taxon>Bacillati</taxon>
        <taxon>Bacillota</taxon>
        <taxon>Bacilli</taxon>
        <taxon>Bacillales</taxon>
        <taxon>Bacillaceae</taxon>
        <taxon>Bacillus</taxon>
    </lineage>
</organism>
<proteinExistence type="predicted"/>
<evidence type="ECO:0000313" key="2">
    <source>
        <dbReference type="Proteomes" id="UP001372526"/>
    </source>
</evidence>
<name>A0ABU8FB63_9BACI</name>
<sequence length="233" mass="28012">MMMYLGLFMKIGLPTILALLNLHQWLYNKKPKYYFWFKRIFSKWRDTKWSIHANYKIPKDLEVYRFFEESVDEIFSKKDRVVNLPNKKQYNFGDFSLLVLYNLDFSNTDLVTVDINLNPVNVTYTNADEKLSELRRLFITFERKINCSNPSYNMDIHFAKKTNPFYGLMIQRLGPENVDYFECKFNLSTLRGKETDQIIRNNKNLRVFKEKITINENSFDIIEEIAKDILLMR</sequence>